<evidence type="ECO:0000313" key="4">
    <source>
        <dbReference type="Proteomes" id="UP000283210"/>
    </source>
</evidence>
<dbReference type="InterPro" id="IPR033461">
    <property type="entry name" value="WRNPLPNID"/>
</dbReference>
<feature type="domain" description="Putative WW-binding" evidence="2">
    <location>
        <begin position="138"/>
        <end position="176"/>
    </location>
</feature>
<protein>
    <recommendedName>
        <fullName evidence="2">Putative WW-binding domain-containing protein</fullName>
    </recommendedName>
</protein>
<dbReference type="Proteomes" id="UP000283210">
    <property type="component" value="Chromosome 9"/>
</dbReference>
<accession>A0A3S2Q316</accession>
<dbReference type="OrthoDB" id="8960251at2759"/>
<organism evidence="3 4">
    <name type="scientific">Oryzias javanicus</name>
    <name type="common">Javanese ricefish</name>
    <name type="synonym">Aplocheilus javanicus</name>
    <dbReference type="NCBI Taxonomy" id="123683"/>
    <lineage>
        <taxon>Eukaryota</taxon>
        <taxon>Metazoa</taxon>
        <taxon>Chordata</taxon>
        <taxon>Craniata</taxon>
        <taxon>Vertebrata</taxon>
        <taxon>Euteleostomi</taxon>
        <taxon>Actinopterygii</taxon>
        <taxon>Neopterygii</taxon>
        <taxon>Teleostei</taxon>
        <taxon>Neoteleostei</taxon>
        <taxon>Acanthomorphata</taxon>
        <taxon>Ovalentaria</taxon>
        <taxon>Atherinomorphae</taxon>
        <taxon>Beloniformes</taxon>
        <taxon>Adrianichthyidae</taxon>
        <taxon>Oryziinae</taxon>
        <taxon>Oryzias</taxon>
    </lineage>
</organism>
<dbReference type="AlphaFoldDB" id="A0A3S2Q316"/>
<feature type="region of interest" description="Disordered" evidence="1">
    <location>
        <begin position="155"/>
        <end position="182"/>
    </location>
</feature>
<evidence type="ECO:0000313" key="3">
    <source>
        <dbReference type="EMBL" id="RVE68491.1"/>
    </source>
</evidence>
<feature type="compositionally biased region" description="Basic and acidic residues" evidence="1">
    <location>
        <begin position="158"/>
        <end position="176"/>
    </location>
</feature>
<reference evidence="3 4" key="1">
    <citation type="submission" date="2018-11" db="EMBL/GenBank/DDBJ databases">
        <authorList>
            <person name="Lopez-Roques C."/>
            <person name="Donnadieu C."/>
            <person name="Bouchez O."/>
            <person name="Klopp C."/>
            <person name="Cabau C."/>
            <person name="Zahm M."/>
        </authorList>
    </citation>
    <scope>NUCLEOTIDE SEQUENCE [LARGE SCALE GENOMIC DNA]</scope>
    <source>
        <strain evidence="3">RS831</strain>
        <tissue evidence="3">Whole body</tissue>
    </source>
</reference>
<proteinExistence type="predicted"/>
<evidence type="ECO:0000256" key="1">
    <source>
        <dbReference type="SAM" id="MobiDB-lite"/>
    </source>
</evidence>
<sequence>MAKRHADSTLHELSPKKHRPLFHSVDVQVDSMASVGGVPSLLALLGNRCRKRPHCFEEQEITGGKETGFCLRTAVCHPRKHVANVLTESVSGSFQDSGSASAFTNKKRPRKDCLGLEAAATQDKNKTVDITQSEDCTYNSFQFWRVPLPELDLSLLEDDPRADSQTKEQSKSRDSSSDAMES</sequence>
<gene>
    <name evidence="3" type="ORF">OJAV_G00091950</name>
</gene>
<name>A0A3S2Q316_ORYJA</name>
<reference evidence="3 4" key="2">
    <citation type="submission" date="2019-01" db="EMBL/GenBank/DDBJ databases">
        <title>A chromosome length genome reference of the Java medaka (oryzias javanicus).</title>
        <authorList>
            <person name="Herpin A."/>
            <person name="Takehana Y."/>
            <person name="Naruse K."/>
            <person name="Ansai S."/>
            <person name="Kawaguchi M."/>
        </authorList>
    </citation>
    <scope>NUCLEOTIDE SEQUENCE [LARGE SCALE GENOMIC DNA]</scope>
    <source>
        <strain evidence="3">RS831</strain>
        <tissue evidence="3">Whole body</tissue>
    </source>
</reference>
<dbReference type="EMBL" id="CM012445">
    <property type="protein sequence ID" value="RVE68491.1"/>
    <property type="molecule type" value="Genomic_DNA"/>
</dbReference>
<keyword evidence="4" id="KW-1185">Reference proteome</keyword>
<dbReference type="Pfam" id="PF15017">
    <property type="entry name" value="WRNPLPNID"/>
    <property type="match status" value="1"/>
</dbReference>
<evidence type="ECO:0000259" key="2">
    <source>
        <dbReference type="Pfam" id="PF15017"/>
    </source>
</evidence>